<organism evidence="1 2">
    <name type="scientific">Peronosclerospora sorghi</name>
    <dbReference type="NCBI Taxonomy" id="230839"/>
    <lineage>
        <taxon>Eukaryota</taxon>
        <taxon>Sar</taxon>
        <taxon>Stramenopiles</taxon>
        <taxon>Oomycota</taxon>
        <taxon>Peronosporomycetes</taxon>
        <taxon>Peronosporales</taxon>
        <taxon>Peronosporaceae</taxon>
        <taxon>Peronosclerospora</taxon>
    </lineage>
</organism>
<dbReference type="Proteomes" id="UP001163321">
    <property type="component" value="Chromosome 1"/>
</dbReference>
<dbReference type="EMBL" id="CM047580">
    <property type="protein sequence ID" value="KAI9923096.1"/>
    <property type="molecule type" value="Genomic_DNA"/>
</dbReference>
<comment type="caution">
    <text evidence="1">The sequence shown here is derived from an EMBL/GenBank/DDBJ whole genome shotgun (WGS) entry which is preliminary data.</text>
</comment>
<gene>
    <name evidence="1" type="ORF">PsorP6_000129</name>
</gene>
<accession>A0ACC0WXW3</accession>
<evidence type="ECO:0000313" key="2">
    <source>
        <dbReference type="Proteomes" id="UP001163321"/>
    </source>
</evidence>
<proteinExistence type="predicted"/>
<reference evidence="1 2" key="1">
    <citation type="journal article" date="2022" name="bioRxiv">
        <title>The genome of the oomycete Peronosclerospora sorghi, a cosmopolitan pathogen of maize and sorghum, is inflated with dispersed pseudogenes.</title>
        <authorList>
            <person name="Fletcher K."/>
            <person name="Martin F."/>
            <person name="Isakeit T."/>
            <person name="Cavanaugh K."/>
            <person name="Magill C."/>
            <person name="Michelmore R."/>
        </authorList>
    </citation>
    <scope>NUCLEOTIDE SEQUENCE [LARGE SCALE GENOMIC DNA]</scope>
    <source>
        <strain evidence="1">P6</strain>
    </source>
</reference>
<keyword evidence="2" id="KW-1185">Reference proteome</keyword>
<name>A0ACC0WXW3_9STRA</name>
<protein>
    <submittedName>
        <fullName evidence="1">Uncharacterized protein</fullName>
    </submittedName>
</protein>
<evidence type="ECO:0000313" key="1">
    <source>
        <dbReference type="EMBL" id="KAI9923096.1"/>
    </source>
</evidence>
<sequence>MVVADRFIRATARSLKCIFILVARKARRRGIPFDAEEQVVEKDLESALQRLPLRNPKSIASLLNQFEEEPAAHEELTDNETIKLVQDAEGGRRTEESRSRN</sequence>